<sequence length="55" mass="6110">MPNERELPVTVRLSAPVLAALTQYTRDHPEPGLSRPQAVRAALIELLREKGYLGD</sequence>
<dbReference type="RefSeq" id="WP_275633130.1">
    <property type="nucleotide sequence ID" value="NZ_JARGYD010000004.1"/>
</dbReference>
<organism evidence="1 2">
    <name type="scientific">Psychromarinibacter halotolerans</name>
    <dbReference type="NCBI Taxonomy" id="1775175"/>
    <lineage>
        <taxon>Bacteria</taxon>
        <taxon>Pseudomonadati</taxon>
        <taxon>Pseudomonadota</taxon>
        <taxon>Alphaproteobacteria</taxon>
        <taxon>Rhodobacterales</taxon>
        <taxon>Paracoccaceae</taxon>
        <taxon>Psychromarinibacter</taxon>
    </lineage>
</organism>
<gene>
    <name evidence="1" type="ORF">ACFOGP_10560</name>
</gene>
<dbReference type="Proteomes" id="UP001595632">
    <property type="component" value="Unassembled WGS sequence"/>
</dbReference>
<comment type="caution">
    <text evidence="1">The sequence shown here is derived from an EMBL/GenBank/DDBJ whole genome shotgun (WGS) entry which is preliminary data.</text>
</comment>
<proteinExistence type="predicted"/>
<evidence type="ECO:0000313" key="2">
    <source>
        <dbReference type="Proteomes" id="UP001595632"/>
    </source>
</evidence>
<protein>
    <recommendedName>
        <fullName evidence="3">Ribbon-helix-helix CopG family protein</fullName>
    </recommendedName>
</protein>
<name>A0ABV7GS73_9RHOB</name>
<keyword evidence="2" id="KW-1185">Reference proteome</keyword>
<evidence type="ECO:0008006" key="3">
    <source>
        <dbReference type="Google" id="ProtNLM"/>
    </source>
</evidence>
<accession>A0ABV7GS73</accession>
<evidence type="ECO:0000313" key="1">
    <source>
        <dbReference type="EMBL" id="MFC3143153.1"/>
    </source>
</evidence>
<dbReference type="EMBL" id="JBHRTB010000010">
    <property type="protein sequence ID" value="MFC3143153.1"/>
    <property type="molecule type" value="Genomic_DNA"/>
</dbReference>
<reference evidence="2" key="1">
    <citation type="journal article" date="2019" name="Int. J. Syst. Evol. Microbiol.">
        <title>The Global Catalogue of Microorganisms (GCM) 10K type strain sequencing project: providing services to taxonomists for standard genome sequencing and annotation.</title>
        <authorList>
            <consortium name="The Broad Institute Genomics Platform"/>
            <consortium name="The Broad Institute Genome Sequencing Center for Infectious Disease"/>
            <person name="Wu L."/>
            <person name="Ma J."/>
        </authorList>
    </citation>
    <scope>NUCLEOTIDE SEQUENCE [LARGE SCALE GENOMIC DNA]</scope>
    <source>
        <strain evidence="2">KCTC 52366</strain>
    </source>
</reference>